<dbReference type="AlphaFoldDB" id="A0A518HVM3"/>
<sequence>MLPQRFATSTCGVPMSRLSVILVAFLFIDCGLAQAQWFGNRSRAMRSGRATTRAHASANVPNKYRTPYPTTTRGISIGVFSYPDYNYPRPGAFDPYRFDNYVYDPYRFGSFEAPDLLNDPYFRERHRYDSHFPGRRKPPLALKTPQVEFSHPSPRNPWLYQGNPEALRHPSSRSLSRTESAPERLIASLSAMEDGEAWMEFLAPDRVDDLIAQGDSPELRELLSHYDGILNSPALKPIATAPGFEPTRRLLQQQVETVDESTHSPSDTLPMETLPAPQI</sequence>
<organism evidence="2 3">
    <name type="scientific">Stieleria neptunia</name>
    <dbReference type="NCBI Taxonomy" id="2527979"/>
    <lineage>
        <taxon>Bacteria</taxon>
        <taxon>Pseudomonadati</taxon>
        <taxon>Planctomycetota</taxon>
        <taxon>Planctomycetia</taxon>
        <taxon>Pirellulales</taxon>
        <taxon>Pirellulaceae</taxon>
        <taxon>Stieleria</taxon>
    </lineage>
</organism>
<protein>
    <submittedName>
        <fullName evidence="2">Uncharacterized protein</fullName>
    </submittedName>
</protein>
<reference evidence="2 3" key="1">
    <citation type="submission" date="2019-03" db="EMBL/GenBank/DDBJ databases">
        <title>Deep-cultivation of Planctomycetes and their phenomic and genomic characterization uncovers novel biology.</title>
        <authorList>
            <person name="Wiegand S."/>
            <person name="Jogler M."/>
            <person name="Boedeker C."/>
            <person name="Pinto D."/>
            <person name="Vollmers J."/>
            <person name="Rivas-Marin E."/>
            <person name="Kohn T."/>
            <person name="Peeters S.H."/>
            <person name="Heuer A."/>
            <person name="Rast P."/>
            <person name="Oberbeckmann S."/>
            <person name="Bunk B."/>
            <person name="Jeske O."/>
            <person name="Meyerdierks A."/>
            <person name="Storesund J.E."/>
            <person name="Kallscheuer N."/>
            <person name="Luecker S."/>
            <person name="Lage O.M."/>
            <person name="Pohl T."/>
            <person name="Merkel B.J."/>
            <person name="Hornburger P."/>
            <person name="Mueller R.-W."/>
            <person name="Bruemmer F."/>
            <person name="Labrenz M."/>
            <person name="Spormann A.M."/>
            <person name="Op den Camp H."/>
            <person name="Overmann J."/>
            <person name="Amann R."/>
            <person name="Jetten M.S.M."/>
            <person name="Mascher T."/>
            <person name="Medema M.H."/>
            <person name="Devos D.P."/>
            <person name="Kaster A.-K."/>
            <person name="Ovreas L."/>
            <person name="Rohde M."/>
            <person name="Galperin M.Y."/>
            <person name="Jogler C."/>
        </authorList>
    </citation>
    <scope>NUCLEOTIDE SEQUENCE [LARGE SCALE GENOMIC DNA]</scope>
    <source>
        <strain evidence="2 3">Enr13</strain>
    </source>
</reference>
<gene>
    <name evidence="2" type="ORF">Enr13x_47690</name>
</gene>
<proteinExistence type="predicted"/>
<evidence type="ECO:0000313" key="2">
    <source>
        <dbReference type="EMBL" id="QDV44898.1"/>
    </source>
</evidence>
<dbReference type="KEGG" id="snep:Enr13x_47690"/>
<evidence type="ECO:0000256" key="1">
    <source>
        <dbReference type="SAM" id="MobiDB-lite"/>
    </source>
</evidence>
<feature type="region of interest" description="Disordered" evidence="1">
    <location>
        <begin position="255"/>
        <end position="279"/>
    </location>
</feature>
<evidence type="ECO:0000313" key="3">
    <source>
        <dbReference type="Proteomes" id="UP000319004"/>
    </source>
</evidence>
<dbReference type="Proteomes" id="UP000319004">
    <property type="component" value="Chromosome"/>
</dbReference>
<dbReference type="EMBL" id="CP037423">
    <property type="protein sequence ID" value="QDV44898.1"/>
    <property type="molecule type" value="Genomic_DNA"/>
</dbReference>
<keyword evidence="3" id="KW-1185">Reference proteome</keyword>
<name>A0A518HVM3_9BACT</name>
<feature type="region of interest" description="Disordered" evidence="1">
    <location>
        <begin position="146"/>
        <end position="181"/>
    </location>
</feature>
<accession>A0A518HVM3</accession>